<keyword evidence="2 5" id="KW-0812">Transmembrane</keyword>
<accession>A0AAN8V3B7</accession>
<comment type="subcellular location">
    <subcellularLocation>
        <location evidence="1">Membrane</location>
        <topology evidence="1">Single-pass membrane protein</topology>
    </subcellularLocation>
</comment>
<dbReference type="GO" id="GO:0098542">
    <property type="term" value="P:defense response to other organism"/>
    <property type="evidence" value="ECO:0007669"/>
    <property type="project" value="InterPro"/>
</dbReference>
<evidence type="ECO:0000313" key="8">
    <source>
        <dbReference type="Proteomes" id="UP001370490"/>
    </source>
</evidence>
<evidence type="ECO:0000259" key="6">
    <source>
        <dbReference type="Pfam" id="PF03168"/>
    </source>
</evidence>
<protein>
    <submittedName>
        <fullName evidence="7">Late embryogenesis abundant protein, LEA_2 subgroup</fullName>
    </submittedName>
</protein>
<comment type="caution">
    <text evidence="7">The sequence shown here is derived from an EMBL/GenBank/DDBJ whole genome shotgun (WGS) entry which is preliminary data.</text>
</comment>
<keyword evidence="3 5" id="KW-1133">Transmembrane helix</keyword>
<dbReference type="EMBL" id="JBAMMX010000015">
    <property type="protein sequence ID" value="KAK6926705.1"/>
    <property type="molecule type" value="Genomic_DNA"/>
</dbReference>
<dbReference type="AlphaFoldDB" id="A0AAN8V3B7"/>
<dbReference type="PANTHER" id="PTHR31234">
    <property type="entry name" value="LATE EMBRYOGENESIS ABUNDANT (LEA) HYDROXYPROLINE-RICH GLYCOPROTEIN FAMILY"/>
    <property type="match status" value="1"/>
</dbReference>
<evidence type="ECO:0000256" key="4">
    <source>
        <dbReference type="ARBA" id="ARBA00023136"/>
    </source>
</evidence>
<keyword evidence="4 5" id="KW-0472">Membrane</keyword>
<feature type="domain" description="Late embryogenesis abundant protein LEA-2 subgroup" evidence="6">
    <location>
        <begin position="74"/>
        <end position="174"/>
    </location>
</feature>
<gene>
    <name evidence="7" type="ORF">RJ641_008424</name>
</gene>
<dbReference type="GO" id="GO:0005886">
    <property type="term" value="C:plasma membrane"/>
    <property type="evidence" value="ECO:0007669"/>
    <property type="project" value="TreeGrafter"/>
</dbReference>
<dbReference type="Pfam" id="PF03168">
    <property type="entry name" value="LEA_2"/>
    <property type="match status" value="1"/>
</dbReference>
<proteinExistence type="predicted"/>
<evidence type="ECO:0000256" key="1">
    <source>
        <dbReference type="ARBA" id="ARBA00004167"/>
    </source>
</evidence>
<dbReference type="InterPro" id="IPR044839">
    <property type="entry name" value="NDR1-like"/>
</dbReference>
<dbReference type="PANTHER" id="PTHR31234:SF39">
    <property type="entry name" value="HARPIN-INDUCED PROTEIN 1 CONTAINING PROTEIN, EXPRESSED"/>
    <property type="match status" value="1"/>
</dbReference>
<keyword evidence="8" id="KW-1185">Reference proteome</keyword>
<name>A0AAN8V3B7_9MAGN</name>
<evidence type="ECO:0000256" key="3">
    <source>
        <dbReference type="ARBA" id="ARBA00022989"/>
    </source>
</evidence>
<evidence type="ECO:0000256" key="5">
    <source>
        <dbReference type="SAM" id="Phobius"/>
    </source>
</evidence>
<sequence>MAYPPPQPAKPHHKLLRWIAIAILALIVIVGLAVLIIWLTIKPKRLVYSVEEVLIQNFNLTNNHLNATFDIVMTAYNPNTKVSFYYDSVEVTVTYHDQTVAFTGVEPFFQSHQNVTRLEVKPVAQYLPLKGSVAMDLGHEKSSGEVKLAVYVKARIRFKVGVWKSKDRTLRVACDRVSAHFYSAKRFEMTFCDVDL</sequence>
<dbReference type="Proteomes" id="UP001370490">
    <property type="component" value="Unassembled WGS sequence"/>
</dbReference>
<reference evidence="7 8" key="1">
    <citation type="submission" date="2023-12" db="EMBL/GenBank/DDBJ databases">
        <title>A high-quality genome assembly for Dillenia turbinata (Dilleniales).</title>
        <authorList>
            <person name="Chanderbali A."/>
        </authorList>
    </citation>
    <scope>NUCLEOTIDE SEQUENCE [LARGE SCALE GENOMIC DNA]</scope>
    <source>
        <strain evidence="7">LSX21</strain>
        <tissue evidence="7">Leaf</tissue>
    </source>
</reference>
<evidence type="ECO:0000313" key="7">
    <source>
        <dbReference type="EMBL" id="KAK6926705.1"/>
    </source>
</evidence>
<feature type="transmembrane region" description="Helical" evidence="5">
    <location>
        <begin position="15"/>
        <end position="39"/>
    </location>
</feature>
<organism evidence="7 8">
    <name type="scientific">Dillenia turbinata</name>
    <dbReference type="NCBI Taxonomy" id="194707"/>
    <lineage>
        <taxon>Eukaryota</taxon>
        <taxon>Viridiplantae</taxon>
        <taxon>Streptophyta</taxon>
        <taxon>Embryophyta</taxon>
        <taxon>Tracheophyta</taxon>
        <taxon>Spermatophyta</taxon>
        <taxon>Magnoliopsida</taxon>
        <taxon>eudicotyledons</taxon>
        <taxon>Gunneridae</taxon>
        <taxon>Pentapetalae</taxon>
        <taxon>Dilleniales</taxon>
        <taxon>Dilleniaceae</taxon>
        <taxon>Dillenia</taxon>
    </lineage>
</organism>
<dbReference type="InterPro" id="IPR004864">
    <property type="entry name" value="LEA_2"/>
</dbReference>
<evidence type="ECO:0000256" key="2">
    <source>
        <dbReference type="ARBA" id="ARBA00022692"/>
    </source>
</evidence>